<organism evidence="1 2">
    <name type="scientific">Sunxiuqinia elliptica</name>
    <dbReference type="NCBI Taxonomy" id="655355"/>
    <lineage>
        <taxon>Bacteria</taxon>
        <taxon>Pseudomonadati</taxon>
        <taxon>Bacteroidota</taxon>
        <taxon>Bacteroidia</taxon>
        <taxon>Marinilabiliales</taxon>
        <taxon>Prolixibacteraceae</taxon>
        <taxon>Sunxiuqinia</taxon>
    </lineage>
</organism>
<evidence type="ECO:0000313" key="2">
    <source>
        <dbReference type="Proteomes" id="UP000294848"/>
    </source>
</evidence>
<reference evidence="1 2" key="1">
    <citation type="submission" date="2019-03" db="EMBL/GenBank/DDBJ databases">
        <title>Freshwater and sediment microbial communities from various areas in North America, analyzing microbe dynamics in response to fracking.</title>
        <authorList>
            <person name="Lamendella R."/>
        </authorList>
    </citation>
    <scope>NUCLEOTIDE SEQUENCE [LARGE SCALE GENOMIC DNA]</scope>
    <source>
        <strain evidence="1 2">114D</strain>
    </source>
</reference>
<comment type="caution">
    <text evidence="1">The sequence shown here is derived from an EMBL/GenBank/DDBJ whole genome shotgun (WGS) entry which is preliminary data.</text>
</comment>
<proteinExistence type="predicted"/>
<sequence>MRDEINKFIFGIAFLLMGWKPHLDGLEKQGINFRKPIDEL</sequence>
<accession>A0A4R6GN45</accession>
<protein>
    <submittedName>
        <fullName evidence="1">Uncharacterized protein</fullName>
    </submittedName>
</protein>
<name>A0A4R6GN45_9BACT</name>
<dbReference type="AlphaFoldDB" id="A0A4R6GN45"/>
<dbReference type="EMBL" id="SNWI01000011">
    <property type="protein sequence ID" value="TDN96641.1"/>
    <property type="molecule type" value="Genomic_DNA"/>
</dbReference>
<gene>
    <name evidence="1" type="ORF">DET52_11111</name>
</gene>
<dbReference type="Proteomes" id="UP000294848">
    <property type="component" value="Unassembled WGS sequence"/>
</dbReference>
<evidence type="ECO:0000313" key="1">
    <source>
        <dbReference type="EMBL" id="TDN96641.1"/>
    </source>
</evidence>